<keyword evidence="8" id="KW-1185">Reference proteome</keyword>
<dbReference type="GO" id="GO:0016020">
    <property type="term" value="C:membrane"/>
    <property type="evidence" value="ECO:0007669"/>
    <property type="project" value="InterPro"/>
</dbReference>
<feature type="compositionally biased region" description="Low complexity" evidence="3">
    <location>
        <begin position="415"/>
        <end position="442"/>
    </location>
</feature>
<evidence type="ECO:0000313" key="7">
    <source>
        <dbReference type="EMBL" id="CAG2226018.1"/>
    </source>
</evidence>
<organism evidence="7 8">
    <name type="scientific">Mytilus edulis</name>
    <name type="common">Blue mussel</name>
    <dbReference type="NCBI Taxonomy" id="6550"/>
    <lineage>
        <taxon>Eukaryota</taxon>
        <taxon>Metazoa</taxon>
        <taxon>Spiralia</taxon>
        <taxon>Lophotrochozoa</taxon>
        <taxon>Mollusca</taxon>
        <taxon>Bivalvia</taxon>
        <taxon>Autobranchia</taxon>
        <taxon>Pteriomorphia</taxon>
        <taxon>Mytilida</taxon>
        <taxon>Mytiloidea</taxon>
        <taxon>Mytilidae</taxon>
        <taxon>Mytilinae</taxon>
        <taxon>Mytilus</taxon>
    </lineage>
</organism>
<evidence type="ECO:0000256" key="4">
    <source>
        <dbReference type="SAM" id="Phobius"/>
    </source>
</evidence>
<dbReference type="Pfam" id="PF00084">
    <property type="entry name" value="Sushi"/>
    <property type="match status" value="2"/>
</dbReference>
<feature type="transmembrane region" description="Helical" evidence="4">
    <location>
        <begin position="592"/>
        <end position="615"/>
    </location>
</feature>
<sequence>MLETLQVFGQKCATLENPAHGRVRLRARGRIAKFRCYRKYKLFGKKIIICSGDKWSLPPPICIRNGCDKIPSSGNLTVTTDQGGAVLEFKCAPPLKLTGEKLITCDGTTWSAPVPSCEYVEPGNYCDFEDENICGWQHDKLANFEWKWNSGTTPTRRTGPKYDHTLGKDGNGHYMFMESSSPIKKTTKQDYYLRYNQVGRLKIYIGEIGQTDTLAQKAEFDVSGNQGDEWIKAQFPVGEQKKSFRFIIEGTKLKSYLSDISVDDPKLYNCSDDFEDTTISYQETTAAETTEAIVQTTAPLIRTTPHQESMTTQPVTTTDEFIDLSTHVFSSSSVIQNTDSSTELKTKAIKVSPLTTTTMLPTTSTVVETTIKNHITTSPVKQSKTVMTSEPMTSKEVITKPRTTIAKKIATIKQTRPTTRETTVSSTSASTTKETTTTITTSTKRKTKITPKPTTVTTSTTRKPETTFVVTTIKPTTTTTKALPTTTKRTKPTNKKTKQSTVKTSTTAILSTTTAKQTTNIPVLKTTKHVYISSKSVSTELTTQEVVSSDKKLDIYSKNTTASSVSNLTTTQGSVDIVEPAKRSDNTPIKPLMIGIGVGIAIGLIIVIGVIYTYLKKRRKDDIFEDEMEPIAKNAVYD</sequence>
<feature type="compositionally biased region" description="Low complexity" evidence="3">
    <location>
        <begin position="450"/>
        <end position="461"/>
    </location>
</feature>
<keyword evidence="4" id="KW-1133">Transmembrane helix</keyword>
<keyword evidence="1" id="KW-1015">Disulfide bond</keyword>
<comment type="caution">
    <text evidence="2">Lacks conserved residue(s) required for the propagation of feature annotation.</text>
</comment>
<dbReference type="Pfam" id="PF00629">
    <property type="entry name" value="MAM"/>
    <property type="match status" value="1"/>
</dbReference>
<dbReference type="InterPro" id="IPR000436">
    <property type="entry name" value="Sushi_SCR_CCP_dom"/>
</dbReference>
<dbReference type="Gene3D" id="2.60.120.200">
    <property type="match status" value="1"/>
</dbReference>
<dbReference type="SUPFAM" id="SSF49899">
    <property type="entry name" value="Concanavalin A-like lectins/glucanases"/>
    <property type="match status" value="1"/>
</dbReference>
<gene>
    <name evidence="7" type="ORF">MEDL_39084</name>
</gene>
<dbReference type="Proteomes" id="UP000683360">
    <property type="component" value="Unassembled WGS sequence"/>
</dbReference>
<evidence type="ECO:0000259" key="6">
    <source>
        <dbReference type="PROSITE" id="PS50923"/>
    </source>
</evidence>
<keyword evidence="2" id="KW-0768">Sushi</keyword>
<feature type="domain" description="Sushi" evidence="6">
    <location>
        <begin position="65"/>
        <end position="119"/>
    </location>
</feature>
<keyword evidence="4" id="KW-0812">Transmembrane</keyword>
<dbReference type="OrthoDB" id="6162141at2759"/>
<dbReference type="Gene3D" id="2.10.70.10">
    <property type="entry name" value="Complement Module, domain 1"/>
    <property type="match status" value="2"/>
</dbReference>
<dbReference type="SUPFAM" id="SSF57535">
    <property type="entry name" value="Complement control module/SCR domain"/>
    <property type="match status" value="2"/>
</dbReference>
<feature type="domain" description="Sushi" evidence="6">
    <location>
        <begin position="10"/>
        <end position="64"/>
    </location>
</feature>
<dbReference type="InterPro" id="IPR035976">
    <property type="entry name" value="Sushi/SCR/CCP_sf"/>
</dbReference>
<feature type="domain" description="MAM" evidence="5">
    <location>
        <begin position="124"/>
        <end position="272"/>
    </location>
</feature>
<dbReference type="SMART" id="SM00137">
    <property type="entry name" value="MAM"/>
    <property type="match status" value="1"/>
</dbReference>
<dbReference type="CDD" id="cd06263">
    <property type="entry name" value="MAM"/>
    <property type="match status" value="1"/>
</dbReference>
<dbReference type="SMART" id="SM00032">
    <property type="entry name" value="CCP"/>
    <property type="match status" value="2"/>
</dbReference>
<dbReference type="PROSITE" id="PS50923">
    <property type="entry name" value="SUSHI"/>
    <property type="match status" value="2"/>
</dbReference>
<dbReference type="InterPro" id="IPR013320">
    <property type="entry name" value="ConA-like_dom_sf"/>
</dbReference>
<evidence type="ECO:0000256" key="2">
    <source>
        <dbReference type="PROSITE-ProRule" id="PRU00302"/>
    </source>
</evidence>
<accession>A0A8S3T554</accession>
<dbReference type="PANTHER" id="PTHR23282">
    <property type="entry name" value="APICAL ENDOSOMAL GLYCOPROTEIN PRECURSOR"/>
    <property type="match status" value="1"/>
</dbReference>
<dbReference type="InterPro" id="IPR051560">
    <property type="entry name" value="MAM_domain-containing"/>
</dbReference>
<keyword evidence="4" id="KW-0472">Membrane</keyword>
<feature type="region of interest" description="Disordered" evidence="3">
    <location>
        <begin position="414"/>
        <end position="461"/>
    </location>
</feature>
<name>A0A8S3T554_MYTED</name>
<evidence type="ECO:0000313" key="8">
    <source>
        <dbReference type="Proteomes" id="UP000683360"/>
    </source>
</evidence>
<evidence type="ECO:0000256" key="3">
    <source>
        <dbReference type="SAM" id="MobiDB-lite"/>
    </source>
</evidence>
<reference evidence="7" key="1">
    <citation type="submission" date="2021-03" db="EMBL/GenBank/DDBJ databases">
        <authorList>
            <person name="Bekaert M."/>
        </authorList>
    </citation>
    <scope>NUCLEOTIDE SEQUENCE</scope>
</reference>
<dbReference type="PROSITE" id="PS50060">
    <property type="entry name" value="MAM_2"/>
    <property type="match status" value="1"/>
</dbReference>
<protein>
    <submittedName>
        <fullName evidence="7">Uncharacterized protein</fullName>
    </submittedName>
</protein>
<dbReference type="InterPro" id="IPR000998">
    <property type="entry name" value="MAM_dom"/>
</dbReference>
<dbReference type="AlphaFoldDB" id="A0A8S3T554"/>
<dbReference type="PANTHER" id="PTHR23282:SF101">
    <property type="entry name" value="MAM DOMAIN-CONTAINING PROTEIN"/>
    <property type="match status" value="1"/>
</dbReference>
<evidence type="ECO:0000256" key="1">
    <source>
        <dbReference type="ARBA" id="ARBA00023157"/>
    </source>
</evidence>
<evidence type="ECO:0000259" key="5">
    <source>
        <dbReference type="PROSITE" id="PS50060"/>
    </source>
</evidence>
<dbReference type="EMBL" id="CAJPWZ010001865">
    <property type="protein sequence ID" value="CAG2226018.1"/>
    <property type="molecule type" value="Genomic_DNA"/>
</dbReference>
<dbReference type="CDD" id="cd00033">
    <property type="entry name" value="CCP"/>
    <property type="match status" value="2"/>
</dbReference>
<comment type="caution">
    <text evidence="7">The sequence shown here is derived from an EMBL/GenBank/DDBJ whole genome shotgun (WGS) entry which is preliminary data.</text>
</comment>
<proteinExistence type="predicted"/>